<protein>
    <submittedName>
        <fullName evidence="4">Glycosyl transferase family protein</fullName>
    </submittedName>
</protein>
<dbReference type="NCBIfam" id="NF006564">
    <property type="entry name" value="PRK09071.1"/>
    <property type="match status" value="1"/>
</dbReference>
<dbReference type="PANTHER" id="PTHR43285">
    <property type="entry name" value="ANTHRANILATE PHOSPHORIBOSYLTRANSFERASE"/>
    <property type="match status" value="1"/>
</dbReference>
<evidence type="ECO:0000313" key="5">
    <source>
        <dbReference type="Proteomes" id="UP001595617"/>
    </source>
</evidence>
<evidence type="ECO:0000256" key="2">
    <source>
        <dbReference type="ARBA" id="ARBA00022679"/>
    </source>
</evidence>
<sequence>MTPELPPMIASDNHPFAPFVRILGKGKKGSRDLTQDEAQAAMGMILRDDVLPEQLGAFLMLLRIKEESPAEIAGFCAAVQAHWPLPDISVDIDWSCYAGKRRHIPWLVLSQRLLADMGYRQCIHGTRGHTVDRLYVQDAYDYLGWPVLKSLEELADWDPGTPSFLPLDVLSPRLESIIQLRRVLGLRSPVHSFSRLLNPFAAPTVLQAIFHPGYHSIHQGASALLNYPSALVIKGDGGEFERNPDAELTLYWARHGETSETTLPALFARRHVKPESLDLDDLVRLWKGDLQDEYAEAAVLSTAALAIMAHEQWTFDSALQRVQTAWEDRDRTRR</sequence>
<dbReference type="EMBL" id="JBHRYR010000003">
    <property type="protein sequence ID" value="MFC3853069.1"/>
    <property type="molecule type" value="Genomic_DNA"/>
</dbReference>
<dbReference type="InterPro" id="IPR005940">
    <property type="entry name" value="Anthranilate_Pribosyl_Tfrase"/>
</dbReference>
<evidence type="ECO:0000256" key="1">
    <source>
        <dbReference type="ARBA" id="ARBA00022676"/>
    </source>
</evidence>
<name>A0ABV7ZYH2_9GAMM</name>
<dbReference type="SUPFAM" id="SSF52418">
    <property type="entry name" value="Nucleoside phosphorylase/phosphoribosyltransferase catalytic domain"/>
    <property type="match status" value="1"/>
</dbReference>
<keyword evidence="1" id="KW-0328">Glycosyltransferase</keyword>
<accession>A0ABV7ZYH2</accession>
<gene>
    <name evidence="4" type="ORF">ACFOOG_09530</name>
</gene>
<dbReference type="InterPro" id="IPR036320">
    <property type="entry name" value="Glycosyl_Trfase_fam3_N_dom_sf"/>
</dbReference>
<dbReference type="SUPFAM" id="SSF47648">
    <property type="entry name" value="Nucleoside phosphorylase/phosphoribosyltransferase N-terminal domain"/>
    <property type="match status" value="1"/>
</dbReference>
<evidence type="ECO:0000313" key="4">
    <source>
        <dbReference type="EMBL" id="MFC3853069.1"/>
    </source>
</evidence>
<dbReference type="RefSeq" id="WP_380695874.1">
    <property type="nucleotide sequence ID" value="NZ_JBHRYR010000003.1"/>
</dbReference>
<dbReference type="GO" id="GO:0016740">
    <property type="term" value="F:transferase activity"/>
    <property type="evidence" value="ECO:0007669"/>
    <property type="project" value="UniProtKB-KW"/>
</dbReference>
<feature type="domain" description="Glycosyl transferase family 3 N-terminal" evidence="3">
    <location>
        <begin position="27"/>
        <end position="82"/>
    </location>
</feature>
<comment type="caution">
    <text evidence="4">The sequence shown here is derived from an EMBL/GenBank/DDBJ whole genome shotgun (WGS) entry which is preliminary data.</text>
</comment>
<dbReference type="InterPro" id="IPR035902">
    <property type="entry name" value="Nuc_phospho_transferase"/>
</dbReference>
<dbReference type="Proteomes" id="UP001595617">
    <property type="component" value="Unassembled WGS sequence"/>
</dbReference>
<organism evidence="4 5">
    <name type="scientific">Saccharospirillum mangrovi</name>
    <dbReference type="NCBI Taxonomy" id="2161747"/>
    <lineage>
        <taxon>Bacteria</taxon>
        <taxon>Pseudomonadati</taxon>
        <taxon>Pseudomonadota</taxon>
        <taxon>Gammaproteobacteria</taxon>
        <taxon>Oceanospirillales</taxon>
        <taxon>Saccharospirillaceae</taxon>
        <taxon>Saccharospirillum</taxon>
    </lineage>
</organism>
<dbReference type="PANTHER" id="PTHR43285:SF4">
    <property type="entry name" value="TRANSFERASE"/>
    <property type="match status" value="1"/>
</dbReference>
<keyword evidence="2 4" id="KW-0808">Transferase</keyword>
<dbReference type="InterPro" id="IPR017459">
    <property type="entry name" value="Glycosyl_Trfase_fam3_N_dom"/>
</dbReference>
<proteinExistence type="predicted"/>
<dbReference type="Pfam" id="PF02885">
    <property type="entry name" value="Glycos_trans_3N"/>
    <property type="match status" value="1"/>
</dbReference>
<dbReference type="Gene3D" id="3.40.1030.10">
    <property type="entry name" value="Nucleoside phosphorylase/phosphoribosyltransferase catalytic domain"/>
    <property type="match status" value="1"/>
</dbReference>
<dbReference type="Gene3D" id="1.20.970.10">
    <property type="entry name" value="Transferase, Pyrimidine Nucleoside Phosphorylase, Chain C"/>
    <property type="match status" value="1"/>
</dbReference>
<keyword evidence="5" id="KW-1185">Reference proteome</keyword>
<reference evidence="5" key="1">
    <citation type="journal article" date="2019" name="Int. J. Syst. Evol. Microbiol.">
        <title>The Global Catalogue of Microorganisms (GCM) 10K type strain sequencing project: providing services to taxonomists for standard genome sequencing and annotation.</title>
        <authorList>
            <consortium name="The Broad Institute Genomics Platform"/>
            <consortium name="The Broad Institute Genome Sequencing Center for Infectious Disease"/>
            <person name="Wu L."/>
            <person name="Ma J."/>
        </authorList>
    </citation>
    <scope>NUCLEOTIDE SEQUENCE [LARGE SCALE GENOMIC DNA]</scope>
    <source>
        <strain evidence="5">IBRC 10765</strain>
    </source>
</reference>
<evidence type="ECO:0000259" key="3">
    <source>
        <dbReference type="Pfam" id="PF02885"/>
    </source>
</evidence>